<organism evidence="3 4">
    <name type="scientific">Nocardioides albus</name>
    <dbReference type="NCBI Taxonomy" id="1841"/>
    <lineage>
        <taxon>Bacteria</taxon>
        <taxon>Bacillati</taxon>
        <taxon>Actinomycetota</taxon>
        <taxon>Actinomycetes</taxon>
        <taxon>Propionibacteriales</taxon>
        <taxon>Nocardioidaceae</taxon>
        <taxon>Nocardioides</taxon>
    </lineage>
</organism>
<evidence type="ECO:0000259" key="2">
    <source>
        <dbReference type="Pfam" id="PF10756"/>
    </source>
</evidence>
<dbReference type="Proteomes" id="UP000577707">
    <property type="component" value="Unassembled WGS sequence"/>
</dbReference>
<evidence type="ECO:0000313" key="3">
    <source>
        <dbReference type="EMBL" id="MBB3091402.1"/>
    </source>
</evidence>
<dbReference type="AlphaFoldDB" id="A0A7W5A899"/>
<dbReference type="EMBL" id="JACHXG010000010">
    <property type="protein sequence ID" value="MBB3091402.1"/>
    <property type="molecule type" value="Genomic_DNA"/>
</dbReference>
<keyword evidence="1" id="KW-0812">Transmembrane</keyword>
<dbReference type="InterPro" id="IPR019692">
    <property type="entry name" value="CFP-6_PH"/>
</dbReference>
<accession>A0A7W5A899</accession>
<dbReference type="Pfam" id="PF10756">
    <property type="entry name" value="bPH_6"/>
    <property type="match status" value="1"/>
</dbReference>
<keyword evidence="1" id="KW-0472">Membrane</keyword>
<reference evidence="3 4" key="1">
    <citation type="submission" date="2020-08" db="EMBL/GenBank/DDBJ databases">
        <title>Genomic Encyclopedia of Type Strains, Phase III (KMG-III): the genomes of soil and plant-associated and newly described type strains.</title>
        <authorList>
            <person name="Whitman W."/>
        </authorList>
    </citation>
    <scope>NUCLEOTIDE SEQUENCE [LARGE SCALE GENOMIC DNA]</scope>
    <source>
        <strain evidence="3 4">CECT 3302</strain>
    </source>
</reference>
<name>A0A7W5A899_9ACTN</name>
<feature type="transmembrane region" description="Helical" evidence="1">
    <location>
        <begin position="12"/>
        <end position="37"/>
    </location>
</feature>
<feature type="domain" description="Low molecular weight protein antigen 6 PH" evidence="2">
    <location>
        <begin position="66"/>
        <end position="117"/>
    </location>
</feature>
<protein>
    <recommendedName>
        <fullName evidence="2">Low molecular weight protein antigen 6 PH domain-containing protein</fullName>
    </recommendedName>
</protein>
<keyword evidence="4" id="KW-1185">Reference proteome</keyword>
<sequence length="147" mass="15911">MKRGYLVTAFVGRAWIAVLAVGLLMAFGIWGVGFAAYQQALTGAAYATAVVVGGIASTGLLLGFRGRLRVTSGGVVLVAPFRSRTISWDDIAEVDMVFGRTWVRCRDREGRIKILLATSAWYPRTNRGVRRDNEALATSLWTGSRAG</sequence>
<comment type="caution">
    <text evidence="3">The sequence shown here is derived from an EMBL/GenBank/DDBJ whole genome shotgun (WGS) entry which is preliminary data.</text>
</comment>
<gene>
    <name evidence="3" type="ORF">FHS12_004372</name>
</gene>
<dbReference type="RefSeq" id="WP_183549443.1">
    <property type="nucleotide sequence ID" value="NZ_BMQT01000011.1"/>
</dbReference>
<proteinExistence type="predicted"/>
<evidence type="ECO:0000256" key="1">
    <source>
        <dbReference type="SAM" id="Phobius"/>
    </source>
</evidence>
<evidence type="ECO:0000313" key="4">
    <source>
        <dbReference type="Proteomes" id="UP000577707"/>
    </source>
</evidence>
<keyword evidence="1" id="KW-1133">Transmembrane helix</keyword>
<feature type="transmembrane region" description="Helical" evidence="1">
    <location>
        <begin position="43"/>
        <end position="64"/>
    </location>
</feature>